<evidence type="ECO:0000256" key="1">
    <source>
        <dbReference type="SAM" id="MobiDB-lite"/>
    </source>
</evidence>
<feature type="compositionally biased region" description="Polar residues" evidence="1">
    <location>
        <begin position="659"/>
        <end position="676"/>
    </location>
</feature>
<comment type="caution">
    <text evidence="2">The sequence shown here is derived from an EMBL/GenBank/DDBJ whole genome shotgun (WGS) entry which is preliminary data.</text>
</comment>
<feature type="compositionally biased region" description="Low complexity" evidence="1">
    <location>
        <begin position="591"/>
        <end position="606"/>
    </location>
</feature>
<name>A0AAD6VS66_9AGAR</name>
<feature type="region of interest" description="Disordered" evidence="1">
    <location>
        <begin position="751"/>
        <end position="773"/>
    </location>
</feature>
<feature type="region of interest" description="Disordered" evidence="1">
    <location>
        <begin position="193"/>
        <end position="214"/>
    </location>
</feature>
<evidence type="ECO:0000313" key="2">
    <source>
        <dbReference type="EMBL" id="KAJ7221255.1"/>
    </source>
</evidence>
<organism evidence="2 3">
    <name type="scientific">Mycena pura</name>
    <dbReference type="NCBI Taxonomy" id="153505"/>
    <lineage>
        <taxon>Eukaryota</taxon>
        <taxon>Fungi</taxon>
        <taxon>Dikarya</taxon>
        <taxon>Basidiomycota</taxon>
        <taxon>Agaricomycotina</taxon>
        <taxon>Agaricomycetes</taxon>
        <taxon>Agaricomycetidae</taxon>
        <taxon>Agaricales</taxon>
        <taxon>Marasmiineae</taxon>
        <taxon>Mycenaceae</taxon>
        <taxon>Mycena</taxon>
    </lineage>
</organism>
<feature type="compositionally biased region" description="Low complexity" evidence="1">
    <location>
        <begin position="864"/>
        <end position="899"/>
    </location>
</feature>
<dbReference type="EMBL" id="JARJCW010000008">
    <property type="protein sequence ID" value="KAJ7221255.1"/>
    <property type="molecule type" value="Genomic_DNA"/>
</dbReference>
<proteinExistence type="predicted"/>
<feature type="region of interest" description="Disordered" evidence="1">
    <location>
        <begin position="644"/>
        <end position="676"/>
    </location>
</feature>
<feature type="compositionally biased region" description="Basic and acidic residues" evidence="1">
    <location>
        <begin position="839"/>
        <end position="851"/>
    </location>
</feature>
<feature type="compositionally biased region" description="Basic and acidic residues" evidence="1">
    <location>
        <begin position="252"/>
        <end position="276"/>
    </location>
</feature>
<evidence type="ECO:0000313" key="3">
    <source>
        <dbReference type="Proteomes" id="UP001219525"/>
    </source>
</evidence>
<feature type="region of interest" description="Disordered" evidence="1">
    <location>
        <begin position="838"/>
        <end position="899"/>
    </location>
</feature>
<sequence>MRQRYSTTIDAFTKSFLRCPSYHTWTTNFRRNHVILSHLDWGHYTTGGTVRTLEEHIGAFIALTSEIAVARSKFFGIVDDDEHGKSWFKNSVNKAAQQVVKLKEGMHHSFPDIHWRSCYSQVSMCNVNWAVLRQCMRQSNFACVNVNLHASNKRRLQRHNVTFPLPEIPGEVFPDVQQRNGDRIRTEYAKQGIDLLSSEPDRQEEDSEAQAARTKELRRTRLNLRRDIVNQLYTAASEKELAEVSAVIQAERASKEAKKEEESKNTTELHRERSPEEYQNAIDESVDTVNKFLKLMYEKTGWFAFITWGGPNPRLGGQLSVKSDCIGQTPSGNDFIAQHAQYQEGICMPFAQFLQSSFGPSGLACRALPGTLTSNAGDGDVDMAPVLPVVADEVDTDAGLAPHNPATLSAHRAFAPTVATSTLSPAPTPTVSQDTLAALSPPASPPSPLPLALHLPSEDEDDPQPNIDLADSLVPRPLGGMPWDIDLADSLVPRPLGEMPWDMDWFSDAAGPRNSDDSLTDDQRWPLSDGMQDAGTQAITPIQTGLGIMYSWPSPADISVPPATTGVAADISSSADVQTVQLPPRPRPCPRYRNAMPSTPSTVVTSPATLPVSSPLAVTSAAAIHGAPALSPVTPSLPPAFPPAAPSLVAQTPPAPGPSSDSSVAPTTVSFPRSRQVVNPPKTATHVRAGAVAATLRKKAALKAARAAKAQQTLKKSMPARGAAATRAVKALPDAMPVDPTPLASITPGTAHVPSTTDPAVNPTATGLVFRNGDDTNRKELKRVRARKALQDKASYNPDGMHPLVIFTRRNPQRERKAPAPADAQYVPKTKMLTLAEQRAQRDAPPEEALLKRASANTGSTQEATANRGAANRGVANRGAAKTRSARITRAAAAKGKNG</sequence>
<feature type="region of interest" description="Disordered" evidence="1">
    <location>
        <begin position="420"/>
        <end position="473"/>
    </location>
</feature>
<feature type="compositionally biased region" description="Low complexity" evidence="1">
    <location>
        <begin position="420"/>
        <end position="441"/>
    </location>
</feature>
<dbReference type="AlphaFoldDB" id="A0AAD6VS66"/>
<protein>
    <submittedName>
        <fullName evidence="2">Uncharacterized protein</fullName>
    </submittedName>
</protein>
<gene>
    <name evidence="2" type="ORF">GGX14DRAFT_669188</name>
</gene>
<accession>A0AAD6VS66</accession>
<reference evidence="2" key="1">
    <citation type="submission" date="2023-03" db="EMBL/GenBank/DDBJ databases">
        <title>Massive genome expansion in bonnet fungi (Mycena s.s.) driven by repeated elements and novel gene families across ecological guilds.</title>
        <authorList>
            <consortium name="Lawrence Berkeley National Laboratory"/>
            <person name="Harder C.B."/>
            <person name="Miyauchi S."/>
            <person name="Viragh M."/>
            <person name="Kuo A."/>
            <person name="Thoen E."/>
            <person name="Andreopoulos B."/>
            <person name="Lu D."/>
            <person name="Skrede I."/>
            <person name="Drula E."/>
            <person name="Henrissat B."/>
            <person name="Morin E."/>
            <person name="Kohler A."/>
            <person name="Barry K."/>
            <person name="LaButti K."/>
            <person name="Morin E."/>
            <person name="Salamov A."/>
            <person name="Lipzen A."/>
            <person name="Mereny Z."/>
            <person name="Hegedus B."/>
            <person name="Baldrian P."/>
            <person name="Stursova M."/>
            <person name="Weitz H."/>
            <person name="Taylor A."/>
            <person name="Grigoriev I.V."/>
            <person name="Nagy L.G."/>
            <person name="Martin F."/>
            <person name="Kauserud H."/>
        </authorList>
    </citation>
    <scope>NUCLEOTIDE SEQUENCE</scope>
    <source>
        <strain evidence="2">9144</strain>
    </source>
</reference>
<feature type="compositionally biased region" description="Polar residues" evidence="1">
    <location>
        <begin position="753"/>
        <end position="765"/>
    </location>
</feature>
<feature type="region of interest" description="Disordered" evidence="1">
    <location>
        <begin position="252"/>
        <end position="277"/>
    </location>
</feature>
<dbReference type="Proteomes" id="UP001219525">
    <property type="component" value="Unassembled WGS sequence"/>
</dbReference>
<feature type="region of interest" description="Disordered" evidence="1">
    <location>
        <begin position="575"/>
        <end position="606"/>
    </location>
</feature>
<keyword evidence="3" id="KW-1185">Reference proteome</keyword>